<dbReference type="Pfam" id="PF00593">
    <property type="entry name" value="TonB_dep_Rec_b-barrel"/>
    <property type="match status" value="1"/>
</dbReference>
<feature type="domain" description="TonB-dependent receptor-like beta-barrel" evidence="10">
    <location>
        <begin position="259"/>
        <end position="653"/>
    </location>
</feature>
<organism evidence="12 13">
    <name type="scientific">Nitratireductor thuwali</name>
    <dbReference type="NCBI Taxonomy" id="2267699"/>
    <lineage>
        <taxon>Bacteria</taxon>
        <taxon>Pseudomonadati</taxon>
        <taxon>Pseudomonadota</taxon>
        <taxon>Alphaproteobacteria</taxon>
        <taxon>Hyphomicrobiales</taxon>
        <taxon>Phyllobacteriaceae</taxon>
        <taxon>Nitratireductor</taxon>
    </lineage>
</organism>
<evidence type="ECO:0000259" key="11">
    <source>
        <dbReference type="Pfam" id="PF07715"/>
    </source>
</evidence>
<dbReference type="Gene3D" id="2.40.170.20">
    <property type="entry name" value="TonB-dependent receptor, beta-barrel domain"/>
    <property type="match status" value="1"/>
</dbReference>
<evidence type="ECO:0000256" key="6">
    <source>
        <dbReference type="ARBA" id="ARBA00023136"/>
    </source>
</evidence>
<sequence>MTGLLARNRLIALGGAGALSFLLLPTASAQQAADNTVGVTALQRLIVGAGVDKVAIDTPQSVTVVDQEDLDREQPATVGEALEQVPGVNVSGSDRLLGQSINIRGIGGPETGGEEGRIIINIDGATKYFEQYRMGGLFTDPELFKRVEVLRGPASSTLYGPGALGGVVNFTTKDASDFLDEGETAALKLKSTYDSNTDGWLGSAILAWRPVDNFEFLAAGNYRKADAYEAGSGAVIPGSEIDAPSGLVKGTWRFGEMSEQTLRASYMHWTTSADDQYYNQTGIDDPATGGFGTVDREVTDKTAIISYENAASDNPWIDLRINASFSDIVNDQTNATVPSLNRVFGYRTYEFEAENTFDYTGDRFENYLTFGSQTAYQERTTLRSTAGTHPQGTDFQTGVFVQNEFIWDERLTLIGGLRFDYQKLEPTDIAGAEAKEHTAFSPKIAAHYRFNETFAVFGSIAHTERLPTIDEVFDSGALGLDLDKEKSNNFEGGFAVSLYNLAQPSDALEFKATGFYNRIEDLILDHGRSAFPRYSNTGRARIYGVELEAAYESDHLFASAAYTYTIGDDLTAGVPLGTVAPHEFSATLGGRLPQYDVSFGWTGRFVAEQDRVRGGRFDRQPTEAFHVHDLFVDWKPDEGRFRNLEASFRVDNVFNEDYREYLSGTPAKGRTFKITLAKKFGV</sequence>
<feature type="signal peptide" evidence="9">
    <location>
        <begin position="1"/>
        <end position="32"/>
    </location>
</feature>
<feature type="domain" description="TonB-dependent receptor plug" evidence="11">
    <location>
        <begin position="56"/>
        <end position="167"/>
    </location>
</feature>
<evidence type="ECO:0000256" key="9">
    <source>
        <dbReference type="SAM" id="SignalP"/>
    </source>
</evidence>
<dbReference type="Gene3D" id="2.170.130.10">
    <property type="entry name" value="TonB-dependent receptor, plug domain"/>
    <property type="match status" value="1"/>
</dbReference>
<dbReference type="NCBIfam" id="TIGR01785">
    <property type="entry name" value="TonB-hemin"/>
    <property type="match status" value="1"/>
</dbReference>
<dbReference type="PANTHER" id="PTHR30069:SF56">
    <property type="entry name" value="TONB-DEPENDENT HEME RECEPTOR A"/>
    <property type="match status" value="1"/>
</dbReference>
<keyword evidence="4" id="KW-0812">Transmembrane</keyword>
<dbReference type="Pfam" id="PF07715">
    <property type="entry name" value="Plug"/>
    <property type="match status" value="1"/>
</dbReference>
<dbReference type="InterPro" id="IPR011276">
    <property type="entry name" value="TonB_haem/Hb_rcpt"/>
</dbReference>
<keyword evidence="7" id="KW-0998">Cell outer membrane</keyword>
<evidence type="ECO:0000256" key="2">
    <source>
        <dbReference type="ARBA" id="ARBA00022448"/>
    </source>
</evidence>
<feature type="chain" id="PRO_5045543348" evidence="9">
    <location>
        <begin position="33"/>
        <end position="682"/>
    </location>
</feature>
<dbReference type="PANTHER" id="PTHR30069">
    <property type="entry name" value="TONB-DEPENDENT OUTER MEMBRANE RECEPTOR"/>
    <property type="match status" value="1"/>
</dbReference>
<dbReference type="InterPro" id="IPR012910">
    <property type="entry name" value="Plug_dom"/>
</dbReference>
<evidence type="ECO:0000256" key="1">
    <source>
        <dbReference type="ARBA" id="ARBA00004571"/>
    </source>
</evidence>
<accession>A0ABY5MD33</accession>
<keyword evidence="12" id="KW-0675">Receptor</keyword>
<dbReference type="SUPFAM" id="SSF56935">
    <property type="entry name" value="Porins"/>
    <property type="match status" value="1"/>
</dbReference>
<dbReference type="EMBL" id="CP030941">
    <property type="protein sequence ID" value="UUP15975.1"/>
    <property type="molecule type" value="Genomic_DNA"/>
</dbReference>
<proteinExistence type="inferred from homology"/>
<comment type="similarity">
    <text evidence="8">Belongs to the TonB-dependent receptor family.</text>
</comment>
<evidence type="ECO:0000256" key="8">
    <source>
        <dbReference type="RuleBase" id="RU003357"/>
    </source>
</evidence>
<evidence type="ECO:0000256" key="5">
    <source>
        <dbReference type="ARBA" id="ARBA00023077"/>
    </source>
</evidence>
<evidence type="ECO:0000259" key="10">
    <source>
        <dbReference type="Pfam" id="PF00593"/>
    </source>
</evidence>
<dbReference type="CDD" id="cd01347">
    <property type="entry name" value="ligand_gated_channel"/>
    <property type="match status" value="1"/>
</dbReference>
<dbReference type="Proteomes" id="UP001342418">
    <property type="component" value="Chromosome"/>
</dbReference>
<keyword evidence="2" id="KW-0813">Transport</keyword>
<protein>
    <submittedName>
        <fullName evidence="12">TonB-dependent heme receptor A</fullName>
    </submittedName>
</protein>
<evidence type="ECO:0000256" key="7">
    <source>
        <dbReference type="ARBA" id="ARBA00023237"/>
    </source>
</evidence>
<evidence type="ECO:0000256" key="4">
    <source>
        <dbReference type="ARBA" id="ARBA00022692"/>
    </source>
</evidence>
<dbReference type="InterPro" id="IPR000531">
    <property type="entry name" value="Beta-barrel_TonB"/>
</dbReference>
<dbReference type="RefSeq" id="WP_338528438.1">
    <property type="nucleotide sequence ID" value="NZ_CP030941.1"/>
</dbReference>
<dbReference type="InterPro" id="IPR036942">
    <property type="entry name" value="Beta-barrel_TonB_sf"/>
</dbReference>
<name>A0ABY5MD33_9HYPH</name>
<keyword evidence="9" id="KW-0732">Signal</keyword>
<reference evidence="12 13" key="1">
    <citation type="submission" date="2018-07" db="EMBL/GenBank/DDBJ databases">
        <title>Genome sequence of Nitratireductor thuwali#1536.</title>
        <authorList>
            <person name="Michoud G."/>
            <person name="Merlino G."/>
            <person name="Sefrji F.O."/>
            <person name="Daffonchio D."/>
        </authorList>
    </citation>
    <scope>NUCLEOTIDE SEQUENCE [LARGE SCALE GENOMIC DNA]</scope>
    <source>
        <strain evidence="13">Nit1536</strain>
    </source>
</reference>
<keyword evidence="13" id="KW-1185">Reference proteome</keyword>
<dbReference type="InterPro" id="IPR039426">
    <property type="entry name" value="TonB-dep_rcpt-like"/>
</dbReference>
<keyword evidence="5 8" id="KW-0798">TonB box</keyword>
<evidence type="ECO:0000256" key="3">
    <source>
        <dbReference type="ARBA" id="ARBA00022452"/>
    </source>
</evidence>
<keyword evidence="6 8" id="KW-0472">Membrane</keyword>
<gene>
    <name evidence="12" type="primary">tdhA</name>
    <name evidence="12" type="ORF">NTH_00415</name>
</gene>
<comment type="subcellular location">
    <subcellularLocation>
        <location evidence="1">Cell outer membrane</location>
        <topology evidence="1">Multi-pass membrane protein</topology>
    </subcellularLocation>
</comment>
<evidence type="ECO:0000313" key="12">
    <source>
        <dbReference type="EMBL" id="UUP15975.1"/>
    </source>
</evidence>
<dbReference type="InterPro" id="IPR037066">
    <property type="entry name" value="Plug_dom_sf"/>
</dbReference>
<evidence type="ECO:0000313" key="13">
    <source>
        <dbReference type="Proteomes" id="UP001342418"/>
    </source>
</evidence>
<keyword evidence="3" id="KW-1134">Transmembrane beta strand</keyword>